<proteinExistence type="predicted"/>
<dbReference type="PANTHER" id="PTHR30383:SF5">
    <property type="entry name" value="SGNH HYDROLASE-TYPE ESTERASE DOMAIN-CONTAINING PROTEIN"/>
    <property type="match status" value="1"/>
</dbReference>
<evidence type="ECO:0000259" key="1">
    <source>
        <dbReference type="Pfam" id="PF13472"/>
    </source>
</evidence>
<dbReference type="STRING" id="929713.NIASO_15980"/>
<keyword evidence="3" id="KW-1185">Reference proteome</keyword>
<dbReference type="InterPro" id="IPR051532">
    <property type="entry name" value="Ester_Hydrolysis_Enzymes"/>
</dbReference>
<dbReference type="SUPFAM" id="SSF52266">
    <property type="entry name" value="SGNH hydrolase"/>
    <property type="match status" value="1"/>
</dbReference>
<dbReference type="Proteomes" id="UP000003586">
    <property type="component" value="Chromosome"/>
</dbReference>
<dbReference type="InterPro" id="IPR013830">
    <property type="entry name" value="SGNH_hydro"/>
</dbReference>
<dbReference type="Gene3D" id="3.40.50.1110">
    <property type="entry name" value="SGNH hydrolase"/>
    <property type="match status" value="1"/>
</dbReference>
<feature type="domain" description="SGNH hydrolase-type esterase" evidence="1">
    <location>
        <begin position="66"/>
        <end position="229"/>
    </location>
</feature>
<dbReference type="Pfam" id="PF13472">
    <property type="entry name" value="Lipase_GDSL_2"/>
    <property type="match status" value="1"/>
</dbReference>
<evidence type="ECO:0000313" key="3">
    <source>
        <dbReference type="Proteomes" id="UP000003586"/>
    </source>
</evidence>
<protein>
    <recommendedName>
        <fullName evidence="1">SGNH hydrolase-type esterase domain-containing protein</fullName>
    </recommendedName>
</protein>
<dbReference type="HOGENOM" id="CLU_051989_2_0_10"/>
<dbReference type="PANTHER" id="PTHR30383">
    <property type="entry name" value="THIOESTERASE 1/PROTEASE 1/LYSOPHOSPHOLIPASE L1"/>
    <property type="match status" value="1"/>
</dbReference>
<dbReference type="KEGG" id="nso:NIASO_15980"/>
<organism evidence="2 3">
    <name type="scientific">Niabella soli DSM 19437</name>
    <dbReference type="NCBI Taxonomy" id="929713"/>
    <lineage>
        <taxon>Bacteria</taxon>
        <taxon>Pseudomonadati</taxon>
        <taxon>Bacteroidota</taxon>
        <taxon>Chitinophagia</taxon>
        <taxon>Chitinophagales</taxon>
        <taxon>Chitinophagaceae</taxon>
        <taxon>Niabella</taxon>
    </lineage>
</organism>
<accession>W0EZN1</accession>
<dbReference type="AlphaFoldDB" id="W0EZN1"/>
<dbReference type="InterPro" id="IPR036514">
    <property type="entry name" value="SGNH_hydro_sf"/>
</dbReference>
<dbReference type="GO" id="GO:0004622">
    <property type="term" value="F:phosphatidylcholine lysophospholipase activity"/>
    <property type="evidence" value="ECO:0007669"/>
    <property type="project" value="TreeGrafter"/>
</dbReference>
<dbReference type="eggNOG" id="COG2755">
    <property type="taxonomic scope" value="Bacteria"/>
</dbReference>
<name>W0EZN1_9BACT</name>
<gene>
    <name evidence="2" type="ORF">NIASO_15980</name>
</gene>
<dbReference type="EMBL" id="CP007035">
    <property type="protein sequence ID" value="AHF16250.1"/>
    <property type="molecule type" value="Genomic_DNA"/>
</dbReference>
<reference evidence="2 3" key="1">
    <citation type="submission" date="2013-12" db="EMBL/GenBank/DDBJ databases">
        <authorList>
            <consortium name="DOE Joint Genome Institute"/>
            <person name="Eisen J."/>
            <person name="Huntemann M."/>
            <person name="Han J."/>
            <person name="Chen A."/>
            <person name="Kyrpides N."/>
            <person name="Mavromatis K."/>
            <person name="Markowitz V."/>
            <person name="Palaniappan K."/>
            <person name="Ivanova N."/>
            <person name="Schaumberg A."/>
            <person name="Pati A."/>
            <person name="Liolios K."/>
            <person name="Nordberg H.P."/>
            <person name="Cantor M.N."/>
            <person name="Hua S.X."/>
            <person name="Woyke T."/>
        </authorList>
    </citation>
    <scope>NUCLEOTIDE SEQUENCE [LARGE SCALE GENOMIC DNA]</scope>
    <source>
        <strain evidence="3">DSM 19437</strain>
    </source>
</reference>
<evidence type="ECO:0000313" key="2">
    <source>
        <dbReference type="EMBL" id="AHF16250.1"/>
    </source>
</evidence>
<sequence>MKMQMYTMILKLQFILLFFLAGNLLLAQPSTTVPVVQNRDKLYDWQQRHEAILALNKENPPRNVIMGNSIIHYWAGLPKAPVVRGADSWTGYLEPLGLRNMGFGWDKIENVLWRVQNGELDGYTAKHVVLMIGTNNLGDNNDKEIIEGLAVLVKAVRQHQPAAKILLAGILPRRRQEDRIAGLNKAIKKLARKKHVVFINPGRIFLNKQSKIDEQWFVDGLHPNAAGYQKLAPLLARHLKD</sequence>